<comment type="caution">
    <text evidence="1">The sequence shown here is derived from an EMBL/GenBank/DDBJ whole genome shotgun (WGS) entry which is preliminary data.</text>
</comment>
<dbReference type="EMBL" id="JBJUIK010000010">
    <property type="protein sequence ID" value="KAL3515928.1"/>
    <property type="molecule type" value="Genomic_DNA"/>
</dbReference>
<sequence>MNRKVDALMKFTNSKNEDTSKLLRTGVEIGELAARVLKNANFGFEFKQEEDQKNKCPNWDTLVLSKEEVNVSWLFLKQKEDLETLYETGTLMEDVKVIPNPRG</sequence>
<evidence type="ECO:0000313" key="2">
    <source>
        <dbReference type="Proteomes" id="UP001630127"/>
    </source>
</evidence>
<name>A0ABD2ZDW5_9GENT</name>
<dbReference type="AlphaFoldDB" id="A0ABD2ZDW5"/>
<reference evidence="1 2" key="1">
    <citation type="submission" date="2024-11" db="EMBL/GenBank/DDBJ databases">
        <title>A near-complete genome assembly of Cinchona calisaya.</title>
        <authorList>
            <person name="Lian D.C."/>
            <person name="Zhao X.W."/>
            <person name="Wei L."/>
        </authorList>
    </citation>
    <scope>NUCLEOTIDE SEQUENCE [LARGE SCALE GENOMIC DNA]</scope>
    <source>
        <tissue evidence="1">Nenye</tissue>
    </source>
</reference>
<proteinExistence type="predicted"/>
<dbReference type="Proteomes" id="UP001630127">
    <property type="component" value="Unassembled WGS sequence"/>
</dbReference>
<keyword evidence="2" id="KW-1185">Reference proteome</keyword>
<gene>
    <name evidence="1" type="ORF">ACH5RR_022830</name>
</gene>
<organism evidence="1 2">
    <name type="scientific">Cinchona calisaya</name>
    <dbReference type="NCBI Taxonomy" id="153742"/>
    <lineage>
        <taxon>Eukaryota</taxon>
        <taxon>Viridiplantae</taxon>
        <taxon>Streptophyta</taxon>
        <taxon>Embryophyta</taxon>
        <taxon>Tracheophyta</taxon>
        <taxon>Spermatophyta</taxon>
        <taxon>Magnoliopsida</taxon>
        <taxon>eudicotyledons</taxon>
        <taxon>Gunneridae</taxon>
        <taxon>Pentapetalae</taxon>
        <taxon>asterids</taxon>
        <taxon>lamiids</taxon>
        <taxon>Gentianales</taxon>
        <taxon>Rubiaceae</taxon>
        <taxon>Cinchonoideae</taxon>
        <taxon>Cinchoneae</taxon>
        <taxon>Cinchona</taxon>
    </lineage>
</organism>
<accession>A0ABD2ZDW5</accession>
<protein>
    <submittedName>
        <fullName evidence="1">Uncharacterized protein</fullName>
    </submittedName>
</protein>
<evidence type="ECO:0000313" key="1">
    <source>
        <dbReference type="EMBL" id="KAL3515928.1"/>
    </source>
</evidence>